<protein>
    <recommendedName>
        <fullName evidence="3">Thioesterase domain-containing protein</fullName>
    </recommendedName>
</protein>
<dbReference type="Gene3D" id="3.10.129.10">
    <property type="entry name" value="Hotdog Thioesterase"/>
    <property type="match status" value="1"/>
</dbReference>
<evidence type="ECO:0000313" key="2">
    <source>
        <dbReference type="Proteomes" id="UP000189580"/>
    </source>
</evidence>
<evidence type="ECO:0000313" key="1">
    <source>
        <dbReference type="EMBL" id="ANB12303.1"/>
    </source>
</evidence>
<sequence length="103" mass="11543">MSDQGVGPIIRSVELAWRYPVRFPDTITVVHKLEPVTEKDRFILKGVVVSHKAKKVAARISETIVTVDYSKGGTKAPIPEYILKVFDKILVRQKEEAPNLASQ</sequence>
<gene>
    <name evidence="1" type="ORF">AWJ20_552</name>
</gene>
<dbReference type="Proteomes" id="UP000189580">
    <property type="component" value="Chromosome a"/>
</dbReference>
<reference evidence="1 2" key="1">
    <citation type="submission" date="2016-02" db="EMBL/GenBank/DDBJ databases">
        <title>Complete genome sequence and transcriptome regulation of the pentose utilising yeast Sugiyamaella lignohabitans.</title>
        <authorList>
            <person name="Bellasio M."/>
            <person name="Peymann A."/>
            <person name="Valli M."/>
            <person name="Sipitzky M."/>
            <person name="Graf A."/>
            <person name="Sauer M."/>
            <person name="Marx H."/>
            <person name="Mattanovich D."/>
        </authorList>
    </citation>
    <scope>NUCLEOTIDE SEQUENCE [LARGE SCALE GENOMIC DNA]</scope>
    <source>
        <strain evidence="1 2">CBS 10342</strain>
    </source>
</reference>
<dbReference type="SUPFAM" id="SSF54637">
    <property type="entry name" value="Thioesterase/thiol ester dehydrase-isomerase"/>
    <property type="match status" value="1"/>
</dbReference>
<proteinExistence type="predicted"/>
<evidence type="ECO:0008006" key="3">
    <source>
        <dbReference type="Google" id="ProtNLM"/>
    </source>
</evidence>
<dbReference type="EMBL" id="CP014501">
    <property type="protein sequence ID" value="ANB12303.1"/>
    <property type="molecule type" value="Genomic_DNA"/>
</dbReference>
<accession>A0A167CZU2</accession>
<dbReference type="OrthoDB" id="5538558at2759"/>
<dbReference type="RefSeq" id="XP_018734780.1">
    <property type="nucleotide sequence ID" value="XM_018882498.1"/>
</dbReference>
<name>A0A167CZU2_9ASCO</name>
<dbReference type="Pfam" id="PF13279">
    <property type="entry name" value="4HBT_2"/>
    <property type="match status" value="1"/>
</dbReference>
<dbReference type="AlphaFoldDB" id="A0A167CZU2"/>
<dbReference type="InterPro" id="IPR029069">
    <property type="entry name" value="HotDog_dom_sf"/>
</dbReference>
<dbReference type="GeneID" id="30037597"/>
<dbReference type="KEGG" id="slb:AWJ20_552"/>
<organism evidence="1 2">
    <name type="scientific">Sugiyamaella lignohabitans</name>
    <dbReference type="NCBI Taxonomy" id="796027"/>
    <lineage>
        <taxon>Eukaryota</taxon>
        <taxon>Fungi</taxon>
        <taxon>Dikarya</taxon>
        <taxon>Ascomycota</taxon>
        <taxon>Saccharomycotina</taxon>
        <taxon>Dipodascomycetes</taxon>
        <taxon>Dipodascales</taxon>
        <taxon>Trichomonascaceae</taxon>
        <taxon>Sugiyamaella</taxon>
    </lineage>
</organism>
<keyword evidence="2" id="KW-1185">Reference proteome</keyword>